<accession>A0A8T0U8P6</accession>
<name>A0A8T0U8P6_PANVG</name>
<evidence type="ECO:0000256" key="1">
    <source>
        <dbReference type="SAM" id="SignalP"/>
    </source>
</evidence>
<keyword evidence="1" id="KW-0732">Signal</keyword>
<proteinExistence type="predicted"/>
<feature type="chain" id="PRO_5035887942" evidence="1">
    <location>
        <begin position="27"/>
        <end position="162"/>
    </location>
</feature>
<evidence type="ECO:0000313" key="3">
    <source>
        <dbReference type="Proteomes" id="UP000823388"/>
    </source>
</evidence>
<protein>
    <submittedName>
        <fullName evidence="2">Uncharacterized protein</fullName>
    </submittedName>
</protein>
<evidence type="ECO:0000313" key="2">
    <source>
        <dbReference type="EMBL" id="KAG2620501.1"/>
    </source>
</evidence>
<dbReference type="Proteomes" id="UP000823388">
    <property type="component" value="Chromosome 3N"/>
</dbReference>
<sequence length="162" mass="16127">MASTVATLKGGLVVAVCFVLLHSAMGQFNCSICTPSCNQNCQAIADSDLRKCSNISTDVFAACFKGCSAHCNGNSANAHRSCDIGSCSASSCGCPCARDCCNSCSTSAGQAAYQCTSAAGRVMQFCMPSCTNGCSTYCANGSPPAPAPAPAPALAPAPAPTA</sequence>
<reference evidence="2" key="1">
    <citation type="submission" date="2020-05" db="EMBL/GenBank/DDBJ databases">
        <title>WGS assembly of Panicum virgatum.</title>
        <authorList>
            <person name="Lovell J.T."/>
            <person name="Jenkins J."/>
            <person name="Shu S."/>
            <person name="Juenger T.E."/>
            <person name="Schmutz J."/>
        </authorList>
    </citation>
    <scope>NUCLEOTIDE SEQUENCE</scope>
    <source>
        <strain evidence="2">AP13</strain>
    </source>
</reference>
<keyword evidence="3" id="KW-1185">Reference proteome</keyword>
<dbReference type="EMBL" id="CM029042">
    <property type="protein sequence ID" value="KAG2620501.1"/>
    <property type="molecule type" value="Genomic_DNA"/>
</dbReference>
<dbReference type="AlphaFoldDB" id="A0A8T0U8P6"/>
<comment type="caution">
    <text evidence="2">The sequence shown here is derived from an EMBL/GenBank/DDBJ whole genome shotgun (WGS) entry which is preliminary data.</text>
</comment>
<gene>
    <name evidence="2" type="ORF">PVAP13_3NG184300</name>
</gene>
<feature type="signal peptide" evidence="1">
    <location>
        <begin position="1"/>
        <end position="26"/>
    </location>
</feature>
<organism evidence="2 3">
    <name type="scientific">Panicum virgatum</name>
    <name type="common">Blackwell switchgrass</name>
    <dbReference type="NCBI Taxonomy" id="38727"/>
    <lineage>
        <taxon>Eukaryota</taxon>
        <taxon>Viridiplantae</taxon>
        <taxon>Streptophyta</taxon>
        <taxon>Embryophyta</taxon>
        <taxon>Tracheophyta</taxon>
        <taxon>Spermatophyta</taxon>
        <taxon>Magnoliopsida</taxon>
        <taxon>Liliopsida</taxon>
        <taxon>Poales</taxon>
        <taxon>Poaceae</taxon>
        <taxon>PACMAD clade</taxon>
        <taxon>Panicoideae</taxon>
        <taxon>Panicodae</taxon>
        <taxon>Paniceae</taxon>
        <taxon>Panicinae</taxon>
        <taxon>Panicum</taxon>
        <taxon>Panicum sect. Hiantes</taxon>
    </lineage>
</organism>